<accession>A0A8B7RRP9</accession>
<organism evidence="3 4">
    <name type="scientific">Hipposideros armiger</name>
    <name type="common">Great Himalayan leaf-nosed bat</name>
    <dbReference type="NCBI Taxonomy" id="186990"/>
    <lineage>
        <taxon>Eukaryota</taxon>
        <taxon>Metazoa</taxon>
        <taxon>Chordata</taxon>
        <taxon>Craniata</taxon>
        <taxon>Vertebrata</taxon>
        <taxon>Euteleostomi</taxon>
        <taxon>Mammalia</taxon>
        <taxon>Eutheria</taxon>
        <taxon>Laurasiatheria</taxon>
        <taxon>Chiroptera</taxon>
        <taxon>Yinpterochiroptera</taxon>
        <taxon>Rhinolophoidea</taxon>
        <taxon>Hipposideridae</taxon>
        <taxon>Hipposideros</taxon>
    </lineage>
</organism>
<dbReference type="GeneID" id="109385707"/>
<sequence>MEKEKVSKGTASSSTHLFSELESKMGKHGGHRRQEPGVLGTPSAALRAETEGGRAKAASAPPLAGAAPRPRPTSPASSSSRRHRTAMPGRLLWGLWQRWRRYRYRFVPWIALNLSHNPRTLRYVPEESKDKVISDEDVLGTLLKVFQALFINDFNKQSDILTMLPEPVKSKYQDLLSVQHPRVKLLEYRHHQQNILKPEEVLYKTLGFSIARATSSLMSAGKGVFVTKGLVPKGVVVSMYPGTVYQKYEPIFFQSIGNPFIFRCLDGVLIDGNDKGISKIVYRSCNGRDRLGPLKMSDSTWLTSEIQNPLAIGQYVNNCSNDRPANVCYQEFDVPAVFPIELKQYLPNIAYSYDKQSTLRCVILVALRDIKQGEELFSNYYTIVR</sequence>
<dbReference type="CTD" id="133383"/>
<keyword evidence="3" id="KW-1185">Reference proteome</keyword>
<evidence type="ECO:0000313" key="3">
    <source>
        <dbReference type="Proteomes" id="UP000694851"/>
    </source>
</evidence>
<dbReference type="PANTHER" id="PTHR33524:SF2">
    <property type="entry name" value="SET DOMAIN-CONTAINING PROTEIN 9"/>
    <property type="match status" value="1"/>
</dbReference>
<dbReference type="OrthoDB" id="442460at2759"/>
<dbReference type="InterPro" id="IPR046341">
    <property type="entry name" value="SET_dom_sf"/>
</dbReference>
<feature type="domain" description="SET" evidence="2">
    <location>
        <begin position="206"/>
        <end position="381"/>
    </location>
</feature>
<dbReference type="PANTHER" id="PTHR33524">
    <property type="entry name" value="C5ORF35"/>
    <property type="match status" value="1"/>
</dbReference>
<dbReference type="Proteomes" id="UP000694851">
    <property type="component" value="Unplaced"/>
</dbReference>
<feature type="region of interest" description="Disordered" evidence="1">
    <location>
        <begin position="1"/>
        <end position="84"/>
    </location>
</feature>
<evidence type="ECO:0000259" key="2">
    <source>
        <dbReference type="PROSITE" id="PS50280"/>
    </source>
</evidence>
<gene>
    <name evidence="4" type="primary">SETD9</name>
</gene>
<dbReference type="CDD" id="cd10537">
    <property type="entry name" value="SET_SETD9"/>
    <property type="match status" value="1"/>
</dbReference>
<evidence type="ECO:0000313" key="4">
    <source>
        <dbReference type="RefSeq" id="XP_019503769.1"/>
    </source>
</evidence>
<dbReference type="PROSITE" id="PS50280">
    <property type="entry name" value="SET"/>
    <property type="match status" value="1"/>
</dbReference>
<dbReference type="AlphaFoldDB" id="A0A8B7RRP9"/>
<dbReference type="SUPFAM" id="SSF82199">
    <property type="entry name" value="SET domain"/>
    <property type="match status" value="1"/>
</dbReference>
<dbReference type="Gene3D" id="2.170.270.10">
    <property type="entry name" value="SET domain"/>
    <property type="match status" value="1"/>
</dbReference>
<protein>
    <submittedName>
        <fullName evidence="4">SET domain-containing protein 9 isoform X1</fullName>
    </submittedName>
</protein>
<dbReference type="InterPro" id="IPR040415">
    <property type="entry name" value="SETD9"/>
</dbReference>
<dbReference type="KEGG" id="hai:109385707"/>
<reference evidence="4" key="1">
    <citation type="submission" date="2025-08" db="UniProtKB">
        <authorList>
            <consortium name="RefSeq"/>
        </authorList>
    </citation>
    <scope>IDENTIFICATION</scope>
    <source>
        <tissue evidence="4">Muscle</tissue>
    </source>
</reference>
<name>A0A8B7RRP9_HIPAR</name>
<dbReference type="RefSeq" id="XP_019503769.1">
    <property type="nucleotide sequence ID" value="XM_019648224.1"/>
</dbReference>
<dbReference type="InterPro" id="IPR001214">
    <property type="entry name" value="SET_dom"/>
</dbReference>
<proteinExistence type="predicted"/>
<feature type="compositionally biased region" description="Low complexity" evidence="1">
    <location>
        <begin position="55"/>
        <end position="79"/>
    </location>
</feature>
<evidence type="ECO:0000256" key="1">
    <source>
        <dbReference type="SAM" id="MobiDB-lite"/>
    </source>
</evidence>